<gene>
    <name evidence="1" type="ORF">SDC9_50546</name>
</gene>
<evidence type="ECO:0008006" key="2">
    <source>
        <dbReference type="Google" id="ProtNLM"/>
    </source>
</evidence>
<dbReference type="AlphaFoldDB" id="A0A644WKH0"/>
<organism evidence="1">
    <name type="scientific">bioreactor metagenome</name>
    <dbReference type="NCBI Taxonomy" id="1076179"/>
    <lineage>
        <taxon>unclassified sequences</taxon>
        <taxon>metagenomes</taxon>
        <taxon>ecological metagenomes</taxon>
    </lineage>
</organism>
<reference evidence="1" key="1">
    <citation type="submission" date="2019-08" db="EMBL/GenBank/DDBJ databases">
        <authorList>
            <person name="Kucharzyk K."/>
            <person name="Murdoch R.W."/>
            <person name="Higgins S."/>
            <person name="Loffler F."/>
        </authorList>
    </citation>
    <scope>NUCLEOTIDE SEQUENCE</scope>
</reference>
<proteinExistence type="predicted"/>
<dbReference type="InterPro" id="IPR014942">
    <property type="entry name" value="AbiEii"/>
</dbReference>
<comment type="caution">
    <text evidence="1">The sequence shown here is derived from an EMBL/GenBank/DDBJ whole genome shotgun (WGS) entry which is preliminary data.</text>
</comment>
<protein>
    <recommendedName>
        <fullName evidence="2">Nucleotidyl transferase AbiEii/AbiGii toxin family protein</fullName>
    </recommendedName>
</protein>
<dbReference type="Pfam" id="PF08843">
    <property type="entry name" value="AbiEii"/>
    <property type="match status" value="1"/>
</dbReference>
<dbReference type="EMBL" id="VSSQ01001024">
    <property type="protein sequence ID" value="MPM04270.1"/>
    <property type="molecule type" value="Genomic_DNA"/>
</dbReference>
<accession>A0A644WKH0</accession>
<sequence>MTPTQLKDWVRNRARTSGVNPQLIMRYYMLEKVLEKIAASPYQHAFVLKGGFLIGSLLGVERRTTMDLDATLRDFAVSQERIVALLADVFATPTAEGITFTVTWVEEIREQDNYPGFRAHVKAELGTLRADVKLDFTTGDTIHPEAIRYAHPLLFEDRAITVYAYPVEQILAEKLQTLLYLAEDNTRARDFYDIYLLVRLKPESFQLSTLAQAVAKTFRKRGMGESFPTLVSERLPVIRSSDRLRAVWDRYARNLPEGPLSYAEVVSAVADLCATLLTIPEEDWLPPGDW</sequence>
<evidence type="ECO:0000313" key="1">
    <source>
        <dbReference type="EMBL" id="MPM04270.1"/>
    </source>
</evidence>
<name>A0A644WKH0_9ZZZZ</name>